<dbReference type="KEGG" id="mri:Mal4_39120"/>
<organism evidence="2 3">
    <name type="scientific">Maioricimonas rarisocia</name>
    <dbReference type="NCBI Taxonomy" id="2528026"/>
    <lineage>
        <taxon>Bacteria</taxon>
        <taxon>Pseudomonadati</taxon>
        <taxon>Planctomycetota</taxon>
        <taxon>Planctomycetia</taxon>
        <taxon>Planctomycetales</taxon>
        <taxon>Planctomycetaceae</taxon>
        <taxon>Maioricimonas</taxon>
    </lineage>
</organism>
<protein>
    <submittedName>
        <fullName evidence="2">Alpha/beta hydrolase family protein</fullName>
    </submittedName>
</protein>
<evidence type="ECO:0000256" key="1">
    <source>
        <dbReference type="SAM" id="Phobius"/>
    </source>
</evidence>
<dbReference type="Gene3D" id="3.40.50.1820">
    <property type="entry name" value="alpha/beta hydrolase"/>
    <property type="match status" value="1"/>
</dbReference>
<evidence type="ECO:0000313" key="3">
    <source>
        <dbReference type="Proteomes" id="UP000320496"/>
    </source>
</evidence>
<dbReference type="EMBL" id="CP036275">
    <property type="protein sequence ID" value="QDU39567.1"/>
    <property type="molecule type" value="Genomic_DNA"/>
</dbReference>
<dbReference type="InterPro" id="IPR029058">
    <property type="entry name" value="AB_hydrolase_fold"/>
</dbReference>
<dbReference type="RefSeq" id="WP_145370739.1">
    <property type="nucleotide sequence ID" value="NZ_CP036275.1"/>
</dbReference>
<dbReference type="AlphaFoldDB" id="A0A517ZAT9"/>
<dbReference type="Proteomes" id="UP000320496">
    <property type="component" value="Chromosome"/>
</dbReference>
<proteinExistence type="predicted"/>
<reference evidence="2 3" key="1">
    <citation type="submission" date="2019-02" db="EMBL/GenBank/DDBJ databases">
        <title>Deep-cultivation of Planctomycetes and their phenomic and genomic characterization uncovers novel biology.</title>
        <authorList>
            <person name="Wiegand S."/>
            <person name="Jogler M."/>
            <person name="Boedeker C."/>
            <person name="Pinto D."/>
            <person name="Vollmers J."/>
            <person name="Rivas-Marin E."/>
            <person name="Kohn T."/>
            <person name="Peeters S.H."/>
            <person name="Heuer A."/>
            <person name="Rast P."/>
            <person name="Oberbeckmann S."/>
            <person name="Bunk B."/>
            <person name="Jeske O."/>
            <person name="Meyerdierks A."/>
            <person name="Storesund J.E."/>
            <person name="Kallscheuer N."/>
            <person name="Luecker S."/>
            <person name="Lage O.M."/>
            <person name="Pohl T."/>
            <person name="Merkel B.J."/>
            <person name="Hornburger P."/>
            <person name="Mueller R.-W."/>
            <person name="Bruemmer F."/>
            <person name="Labrenz M."/>
            <person name="Spormann A.M."/>
            <person name="Op den Camp H."/>
            <person name="Overmann J."/>
            <person name="Amann R."/>
            <person name="Jetten M.S.M."/>
            <person name="Mascher T."/>
            <person name="Medema M.H."/>
            <person name="Devos D.P."/>
            <person name="Kaster A.-K."/>
            <person name="Ovreas L."/>
            <person name="Rohde M."/>
            <person name="Galperin M.Y."/>
            <person name="Jogler C."/>
        </authorList>
    </citation>
    <scope>NUCLEOTIDE SEQUENCE [LARGE SCALE GENOMIC DNA]</scope>
    <source>
        <strain evidence="2 3">Mal4</strain>
    </source>
</reference>
<feature type="transmembrane region" description="Helical" evidence="1">
    <location>
        <begin position="130"/>
        <end position="151"/>
    </location>
</feature>
<keyword evidence="3" id="KW-1185">Reference proteome</keyword>
<accession>A0A517ZAT9</accession>
<keyword evidence="1" id="KW-0472">Membrane</keyword>
<keyword evidence="2" id="KW-0378">Hydrolase</keyword>
<sequence>MSVSTSRPATPSPSTGGLLLGVSGFLQKGREEFEPLLEALGPEWVDRRSPLPDHDRGWFALVNTDPRQWPDRMLASVNAELARHPQGVRKAVVLYSMGNVAASKALLQHPDVEVVISIAPAFRLPPYFHWPLRIVLFLYEYFLLFLFWLRWLPLPTFQAPCYSAGPDAPTFRYIPLIVAARLLQLQDQTRQLWTEEGAKWRKQFRGQAVVIQGESDRIVDIGSSREFASDLGPRCRYESLADVGHDVMGEAGPHVVPELLRMLTRAPRRAPVEA</sequence>
<keyword evidence="1" id="KW-0812">Transmembrane</keyword>
<gene>
    <name evidence="2" type="ORF">Mal4_39120</name>
</gene>
<dbReference type="SUPFAM" id="SSF53474">
    <property type="entry name" value="alpha/beta-Hydrolases"/>
    <property type="match status" value="1"/>
</dbReference>
<evidence type="ECO:0000313" key="2">
    <source>
        <dbReference type="EMBL" id="QDU39567.1"/>
    </source>
</evidence>
<keyword evidence="1" id="KW-1133">Transmembrane helix</keyword>
<dbReference type="GO" id="GO:0016787">
    <property type="term" value="F:hydrolase activity"/>
    <property type="evidence" value="ECO:0007669"/>
    <property type="project" value="UniProtKB-KW"/>
</dbReference>
<name>A0A517ZAT9_9PLAN</name>